<accession>A0A1S1LGP6</accession>
<evidence type="ECO:0000313" key="2">
    <source>
        <dbReference type="Proteomes" id="UP000180043"/>
    </source>
</evidence>
<dbReference type="Proteomes" id="UP000180043">
    <property type="component" value="Unassembled WGS sequence"/>
</dbReference>
<gene>
    <name evidence="1" type="ORF">BKG82_27115</name>
</gene>
<proteinExistence type="predicted"/>
<dbReference type="AlphaFoldDB" id="A0A1S1LGP6"/>
<dbReference type="EMBL" id="MLIQ01000042">
    <property type="protein sequence ID" value="OHU47325.1"/>
    <property type="molecule type" value="Genomic_DNA"/>
</dbReference>
<sequence length="82" mass="8842">MEGKKIAAEAPSYAPDGSRGYMLRVTDENGTVNGWIQVGDDGAAVYVSIDRAPWRQVGTVASRAELNLIWIAEHAEAILQPS</sequence>
<dbReference type="RefSeq" id="WP_070947944.1">
    <property type="nucleotide sequence ID" value="NZ_MLIQ01000042.1"/>
</dbReference>
<reference evidence="1 2" key="1">
    <citation type="submission" date="2016-10" db="EMBL/GenBank/DDBJ databases">
        <title>Evaluation of Human, Veterinary and Environmental Mycobacterium chelonae Isolates by Core Genome Phylogenomic Analysis, Targeted Gene Comparison, and Anti-microbial Susceptibility Patterns: A Tale of Mistaken Identities.</title>
        <authorList>
            <person name="Fogelson S.B."/>
            <person name="Camus A.C."/>
            <person name="Lorenz W."/>
            <person name="Vasireddy R."/>
            <person name="Vasireddy S."/>
            <person name="Smith T."/>
            <person name="Brown-Elliott B.A."/>
            <person name="Wallace R.J.Jr."/>
            <person name="Hasan N.A."/>
            <person name="Reischl U."/>
            <person name="Sanchez S."/>
        </authorList>
    </citation>
    <scope>NUCLEOTIDE SEQUENCE [LARGE SCALE GENOMIC DNA]</scope>
    <source>
        <strain evidence="1 2">15515</strain>
    </source>
</reference>
<protein>
    <submittedName>
        <fullName evidence="1">Uncharacterized protein</fullName>
    </submittedName>
</protein>
<comment type="caution">
    <text evidence="1">The sequence shown here is derived from an EMBL/GenBank/DDBJ whole genome shotgun (WGS) entry which is preliminary data.</text>
</comment>
<evidence type="ECO:0000313" key="1">
    <source>
        <dbReference type="EMBL" id="OHU47325.1"/>
    </source>
</evidence>
<name>A0A1S1LGP6_MYCCH</name>
<organism evidence="1 2">
    <name type="scientific">Mycobacteroides chelonae</name>
    <name type="common">Mycobacterium chelonae</name>
    <dbReference type="NCBI Taxonomy" id="1774"/>
    <lineage>
        <taxon>Bacteria</taxon>
        <taxon>Bacillati</taxon>
        <taxon>Actinomycetota</taxon>
        <taxon>Actinomycetes</taxon>
        <taxon>Mycobacteriales</taxon>
        <taxon>Mycobacteriaceae</taxon>
        <taxon>Mycobacteroides</taxon>
    </lineage>
</organism>